<evidence type="ECO:0000259" key="1">
    <source>
        <dbReference type="Pfam" id="PF01408"/>
    </source>
</evidence>
<dbReference type="Pfam" id="PF01408">
    <property type="entry name" value="GFO_IDH_MocA"/>
    <property type="match status" value="1"/>
</dbReference>
<protein>
    <submittedName>
        <fullName evidence="3">Gfo/Idh/MocA family oxidoreductase</fullName>
    </submittedName>
</protein>
<dbReference type="InterPro" id="IPR048655">
    <property type="entry name" value="Irp3-like_C"/>
</dbReference>
<gene>
    <name evidence="3" type="ORF">ROS62_27060</name>
</gene>
<organism evidence="3 4">
    <name type="scientific">Streptomyces althioticus subsp. attaecolombicae</name>
    <dbReference type="NCBI Taxonomy" id="3075534"/>
    <lineage>
        <taxon>Bacteria</taxon>
        <taxon>Bacillati</taxon>
        <taxon>Actinomycetota</taxon>
        <taxon>Actinomycetes</taxon>
        <taxon>Kitasatosporales</taxon>
        <taxon>Streptomycetaceae</taxon>
        <taxon>Streptomyces</taxon>
        <taxon>Streptomyces althioticus group</taxon>
    </lineage>
</organism>
<dbReference type="SUPFAM" id="SSF51735">
    <property type="entry name" value="NAD(P)-binding Rossmann-fold domains"/>
    <property type="match status" value="1"/>
</dbReference>
<proteinExistence type="predicted"/>
<comment type="caution">
    <text evidence="3">The sequence shown here is derived from an EMBL/GenBank/DDBJ whole genome shotgun (WGS) entry which is preliminary data.</text>
</comment>
<evidence type="ECO:0000313" key="3">
    <source>
        <dbReference type="EMBL" id="MDT3728342.1"/>
    </source>
</evidence>
<dbReference type="Gene3D" id="3.40.50.720">
    <property type="entry name" value="NAD(P)-binding Rossmann-like Domain"/>
    <property type="match status" value="1"/>
</dbReference>
<keyword evidence="4" id="KW-1185">Reference proteome</keyword>
<dbReference type="InterPro" id="IPR000683">
    <property type="entry name" value="Gfo/Idh/MocA-like_OxRdtase_N"/>
</dbReference>
<accession>A0ABU3I5Y0</accession>
<dbReference type="InterPro" id="IPR036291">
    <property type="entry name" value="NAD(P)-bd_dom_sf"/>
</dbReference>
<dbReference type="InterPro" id="IPR010091">
    <property type="entry name" value="Thiazolinyl_imide_reductase"/>
</dbReference>
<dbReference type="RefSeq" id="WP_093551494.1">
    <property type="nucleotide sequence ID" value="NZ_JAVSGH010000050.1"/>
</dbReference>
<dbReference type="NCBIfam" id="TIGR01761">
    <property type="entry name" value="thiaz-red"/>
    <property type="match status" value="1"/>
</dbReference>
<dbReference type="Proteomes" id="UP001181313">
    <property type="component" value="Unassembled WGS sequence"/>
</dbReference>
<dbReference type="Gene3D" id="3.30.360.10">
    <property type="entry name" value="Dihydrodipicolinate Reductase, domain 2"/>
    <property type="match status" value="1"/>
</dbReference>
<dbReference type="PANTHER" id="PTHR43377:SF1">
    <property type="entry name" value="BILIVERDIN REDUCTASE A"/>
    <property type="match status" value="1"/>
</dbReference>
<dbReference type="EMBL" id="JAVSGH010000050">
    <property type="protein sequence ID" value="MDT3728342.1"/>
    <property type="molecule type" value="Genomic_DNA"/>
</dbReference>
<dbReference type="PANTHER" id="PTHR43377">
    <property type="entry name" value="BILIVERDIN REDUCTASE A"/>
    <property type="match status" value="1"/>
</dbReference>
<evidence type="ECO:0000259" key="2">
    <source>
        <dbReference type="Pfam" id="PF21390"/>
    </source>
</evidence>
<name>A0ABU3I5Y0_9ACTN</name>
<sequence length="353" mass="37942">MRVVVCGTRFGQVYLSALAHAAPERFRLAGILARGGERSVALAEEYGVPLYGAVEELPDDVDAACVVVSTAVGGGRGAELSRALLDRGVHVLQEHPLHPDELADGLRTARKAGVQYMVNTFYPHVEPVRRFITSARRLVRLRRPVFVDALCAVQVSFDLLDVLAEIFDGLRPWSISAVGASAGRPMVSLDGQIAGVPLTLRVENRMRAGDDSTSLLLHRITVATDAGNLMLANTHGPVIWSPVLRTLAGSTGERLPGRDDPEELWPDGLAVTGDYVGPAETPTWKAAMHDVWGDGVLTALERLRERIDAGADPLRGGQRHLAVARTWQELTEVLGYPEVATPEPGGPLTAADL</sequence>
<feature type="domain" description="Thiazolinyl imine reductase-like C-terminal" evidence="2">
    <location>
        <begin position="143"/>
        <end position="241"/>
    </location>
</feature>
<dbReference type="InterPro" id="IPR051450">
    <property type="entry name" value="Gfo/Idh/MocA_Oxidoreductases"/>
</dbReference>
<feature type="domain" description="Gfo/Idh/MocA-like oxidoreductase N-terminal" evidence="1">
    <location>
        <begin position="1"/>
        <end position="119"/>
    </location>
</feature>
<dbReference type="Pfam" id="PF21390">
    <property type="entry name" value="Irp3-like_C"/>
    <property type="match status" value="1"/>
</dbReference>
<evidence type="ECO:0000313" key="4">
    <source>
        <dbReference type="Proteomes" id="UP001181313"/>
    </source>
</evidence>
<reference evidence="3" key="1">
    <citation type="submission" date="2024-05" db="EMBL/GenBank/DDBJ databases">
        <title>30 novel species of actinomycetes from the DSMZ collection.</title>
        <authorList>
            <person name="Nouioui I."/>
        </authorList>
    </citation>
    <scope>NUCLEOTIDE SEQUENCE</scope>
    <source>
        <strain evidence="3">DSM 41972</strain>
    </source>
</reference>